<reference evidence="3 4" key="1">
    <citation type="submission" date="2016-03" db="EMBL/GenBank/DDBJ databases">
        <title>Trachymyrmex septentrionalis WGS genome.</title>
        <authorList>
            <person name="Nygaard S."/>
            <person name="Hu H."/>
            <person name="Boomsma J."/>
            <person name="Zhang G."/>
        </authorList>
    </citation>
    <scope>NUCLEOTIDE SEQUENCE [LARGE SCALE GENOMIC DNA]</scope>
    <source>
        <strain evidence="3">Tsep2-gDNA-1</strain>
        <tissue evidence="3">Whole body</tissue>
    </source>
</reference>
<feature type="domain" description="DUF4797" evidence="2">
    <location>
        <begin position="194"/>
        <end position="236"/>
    </location>
</feature>
<dbReference type="KEGG" id="tsep:108747379"/>
<gene>
    <name evidence="3" type="ORF">ALC56_05050</name>
</gene>
<dbReference type="AlphaFoldDB" id="A0A195FL74"/>
<protein>
    <recommendedName>
        <fullName evidence="2">DUF4797 domain-containing protein</fullName>
    </recommendedName>
</protein>
<dbReference type="Pfam" id="PF16051">
    <property type="entry name" value="DUF4797"/>
    <property type="match status" value="1"/>
</dbReference>
<feature type="compositionally biased region" description="Basic residues" evidence="1">
    <location>
        <begin position="23"/>
        <end position="44"/>
    </location>
</feature>
<name>A0A195FL74_9HYME</name>
<feature type="compositionally biased region" description="Basic and acidic residues" evidence="1">
    <location>
        <begin position="75"/>
        <end position="84"/>
    </location>
</feature>
<evidence type="ECO:0000313" key="3">
    <source>
        <dbReference type="EMBL" id="KYN40739.1"/>
    </source>
</evidence>
<organism evidence="3 4">
    <name type="scientific">Trachymyrmex septentrionalis</name>
    <dbReference type="NCBI Taxonomy" id="34720"/>
    <lineage>
        <taxon>Eukaryota</taxon>
        <taxon>Metazoa</taxon>
        <taxon>Ecdysozoa</taxon>
        <taxon>Arthropoda</taxon>
        <taxon>Hexapoda</taxon>
        <taxon>Insecta</taxon>
        <taxon>Pterygota</taxon>
        <taxon>Neoptera</taxon>
        <taxon>Endopterygota</taxon>
        <taxon>Hymenoptera</taxon>
        <taxon>Apocrita</taxon>
        <taxon>Aculeata</taxon>
        <taxon>Formicoidea</taxon>
        <taxon>Formicidae</taxon>
        <taxon>Myrmicinae</taxon>
        <taxon>Trachymyrmex</taxon>
    </lineage>
</organism>
<keyword evidence="4" id="KW-1185">Reference proteome</keyword>
<dbReference type="InterPro" id="IPR032050">
    <property type="entry name" value="DUF4797"/>
</dbReference>
<dbReference type="EMBL" id="KQ981522">
    <property type="protein sequence ID" value="KYN40739.1"/>
    <property type="molecule type" value="Genomic_DNA"/>
</dbReference>
<feature type="compositionally biased region" description="Low complexity" evidence="1">
    <location>
        <begin position="132"/>
        <end position="150"/>
    </location>
</feature>
<evidence type="ECO:0000259" key="2">
    <source>
        <dbReference type="Pfam" id="PF16051"/>
    </source>
</evidence>
<proteinExistence type="predicted"/>
<accession>A0A195FL74</accession>
<evidence type="ECO:0000313" key="4">
    <source>
        <dbReference type="Proteomes" id="UP000078541"/>
    </source>
</evidence>
<dbReference type="Proteomes" id="UP000078541">
    <property type="component" value="Unassembled WGS sequence"/>
</dbReference>
<feature type="compositionally biased region" description="Low complexity" evidence="1">
    <location>
        <begin position="58"/>
        <end position="73"/>
    </location>
</feature>
<feature type="region of interest" description="Disordered" evidence="1">
    <location>
        <begin position="23"/>
        <end position="164"/>
    </location>
</feature>
<sequence>MEESTQVIDLTDHQQHHQYHYYQHHHHHHHRYHYHHHHHYHRGRTPSVGEIDDDECSTDSGCSSGGSLRSGGRLSRRDSNERLCRSSKSSPRTYCYPERLRRQTTRSQERLNTSVQRSSERIWSLSEDVRSLPRGSTSPSSYSSSPSDAHSSSDSDSLKRSSTAETLRRAFQNLKITSSKLDNNKGKKHAKRSPKTILRSPVHYIYVRGPSGLPTQRIPRNSVFQQKTIHSRSYQDL</sequence>
<evidence type="ECO:0000256" key="1">
    <source>
        <dbReference type="SAM" id="MobiDB-lite"/>
    </source>
</evidence>
<dbReference type="OrthoDB" id="8197399at2759"/>